<gene>
    <name evidence="1" type="ordered locus">AM1_3251</name>
</gene>
<proteinExistence type="predicted"/>
<organism evidence="1 2">
    <name type="scientific">Acaryochloris marina (strain MBIC 11017)</name>
    <dbReference type="NCBI Taxonomy" id="329726"/>
    <lineage>
        <taxon>Bacteria</taxon>
        <taxon>Bacillati</taxon>
        <taxon>Cyanobacteriota</taxon>
        <taxon>Cyanophyceae</taxon>
        <taxon>Acaryochloridales</taxon>
        <taxon>Acaryochloridaceae</taxon>
        <taxon>Acaryochloris</taxon>
    </lineage>
</organism>
<dbReference type="HOGENOM" id="CLU_2802492_0_0_3"/>
<sequence length="67" mass="7870">MVSSQLIHYWVATTSLLSRLTIAESLLHLKTPINKLLVVLQVRFQQSNVPNQQRQMILKFRLLRLNE</sequence>
<name>B0CFU3_ACAM1</name>
<evidence type="ECO:0000313" key="1">
    <source>
        <dbReference type="EMBL" id="ABW28247.1"/>
    </source>
</evidence>
<dbReference type="Proteomes" id="UP000000268">
    <property type="component" value="Chromosome"/>
</dbReference>
<protein>
    <submittedName>
        <fullName evidence="1">Uncharacterized protein</fullName>
    </submittedName>
</protein>
<accession>B0CFU3</accession>
<keyword evidence="2" id="KW-1185">Reference proteome</keyword>
<dbReference type="KEGG" id="amr:AM1_3251"/>
<evidence type="ECO:0000313" key="2">
    <source>
        <dbReference type="Proteomes" id="UP000000268"/>
    </source>
</evidence>
<reference evidence="1 2" key="1">
    <citation type="journal article" date="2008" name="Proc. Natl. Acad. Sci. U.S.A.">
        <title>Niche adaptation and genome expansion in the chlorophyll d-producing cyanobacterium Acaryochloris marina.</title>
        <authorList>
            <person name="Swingley W.D."/>
            <person name="Chen M."/>
            <person name="Cheung P.C."/>
            <person name="Conrad A.L."/>
            <person name="Dejesa L.C."/>
            <person name="Hao J."/>
            <person name="Honchak B.M."/>
            <person name="Karbach L.E."/>
            <person name="Kurdoglu A."/>
            <person name="Lahiri S."/>
            <person name="Mastrian S.D."/>
            <person name="Miyashita H."/>
            <person name="Page L."/>
            <person name="Ramakrishna P."/>
            <person name="Satoh S."/>
            <person name="Sattley W.M."/>
            <person name="Shimada Y."/>
            <person name="Taylor H.L."/>
            <person name="Tomo T."/>
            <person name="Tsuchiya T."/>
            <person name="Wang Z.T."/>
            <person name="Raymond J."/>
            <person name="Mimuro M."/>
            <person name="Blankenship R.E."/>
            <person name="Touchman J.W."/>
        </authorList>
    </citation>
    <scope>NUCLEOTIDE SEQUENCE [LARGE SCALE GENOMIC DNA]</scope>
    <source>
        <strain evidence="2">MBIC 11017</strain>
    </source>
</reference>
<dbReference type="AlphaFoldDB" id="B0CFU3"/>
<dbReference type="EMBL" id="CP000828">
    <property type="protein sequence ID" value="ABW28247.1"/>
    <property type="molecule type" value="Genomic_DNA"/>
</dbReference>